<feature type="domain" description="DUF6594" evidence="2">
    <location>
        <begin position="24"/>
        <end position="275"/>
    </location>
</feature>
<evidence type="ECO:0000256" key="1">
    <source>
        <dbReference type="SAM" id="Phobius"/>
    </source>
</evidence>
<dbReference type="EMBL" id="ML996132">
    <property type="protein sequence ID" value="KAF2735736.1"/>
    <property type="molecule type" value="Genomic_DNA"/>
</dbReference>
<dbReference type="Proteomes" id="UP000799444">
    <property type="component" value="Unassembled WGS sequence"/>
</dbReference>
<dbReference type="OrthoDB" id="3770089at2759"/>
<protein>
    <recommendedName>
        <fullName evidence="2">DUF6594 domain-containing protein</fullName>
    </recommendedName>
</protein>
<dbReference type="Pfam" id="PF20237">
    <property type="entry name" value="DUF6594"/>
    <property type="match status" value="1"/>
</dbReference>
<dbReference type="PANTHER" id="PTHR34502:SF5">
    <property type="entry name" value="DUF6594 DOMAIN-CONTAINING PROTEIN"/>
    <property type="match status" value="1"/>
</dbReference>
<keyword evidence="1" id="KW-1133">Transmembrane helix</keyword>
<name>A0A9P4V3V2_9PLEO</name>
<dbReference type="PANTHER" id="PTHR34502">
    <property type="entry name" value="DUF6594 DOMAIN-CONTAINING PROTEIN-RELATED"/>
    <property type="match status" value="1"/>
</dbReference>
<dbReference type="AlphaFoldDB" id="A0A9P4V3V2"/>
<dbReference type="InterPro" id="IPR046529">
    <property type="entry name" value="DUF6594"/>
</dbReference>
<organism evidence="3 4">
    <name type="scientific">Polyplosphaeria fusca</name>
    <dbReference type="NCBI Taxonomy" id="682080"/>
    <lineage>
        <taxon>Eukaryota</taxon>
        <taxon>Fungi</taxon>
        <taxon>Dikarya</taxon>
        <taxon>Ascomycota</taxon>
        <taxon>Pezizomycotina</taxon>
        <taxon>Dothideomycetes</taxon>
        <taxon>Pleosporomycetidae</taxon>
        <taxon>Pleosporales</taxon>
        <taxon>Tetraplosphaeriaceae</taxon>
        <taxon>Polyplosphaeria</taxon>
    </lineage>
</organism>
<keyword evidence="4" id="KW-1185">Reference proteome</keyword>
<reference evidence="3" key="1">
    <citation type="journal article" date="2020" name="Stud. Mycol.">
        <title>101 Dothideomycetes genomes: a test case for predicting lifestyles and emergence of pathogens.</title>
        <authorList>
            <person name="Haridas S."/>
            <person name="Albert R."/>
            <person name="Binder M."/>
            <person name="Bloem J."/>
            <person name="Labutti K."/>
            <person name="Salamov A."/>
            <person name="Andreopoulos B."/>
            <person name="Baker S."/>
            <person name="Barry K."/>
            <person name="Bills G."/>
            <person name="Bluhm B."/>
            <person name="Cannon C."/>
            <person name="Castanera R."/>
            <person name="Culley D."/>
            <person name="Daum C."/>
            <person name="Ezra D."/>
            <person name="Gonzalez J."/>
            <person name="Henrissat B."/>
            <person name="Kuo A."/>
            <person name="Liang C."/>
            <person name="Lipzen A."/>
            <person name="Lutzoni F."/>
            <person name="Magnuson J."/>
            <person name="Mondo S."/>
            <person name="Nolan M."/>
            <person name="Ohm R."/>
            <person name="Pangilinan J."/>
            <person name="Park H.-J."/>
            <person name="Ramirez L."/>
            <person name="Alfaro M."/>
            <person name="Sun H."/>
            <person name="Tritt A."/>
            <person name="Yoshinaga Y."/>
            <person name="Zwiers L.-H."/>
            <person name="Turgeon B."/>
            <person name="Goodwin S."/>
            <person name="Spatafora J."/>
            <person name="Crous P."/>
            <person name="Grigoriev I."/>
        </authorList>
    </citation>
    <scope>NUCLEOTIDE SEQUENCE</scope>
    <source>
        <strain evidence="3">CBS 125425</strain>
    </source>
</reference>
<keyword evidence="1" id="KW-0812">Transmembrane</keyword>
<sequence length="279" mass="31651">MVSALPGLLKGRQKLKLEDYRRGYPRLAAFLSIDPAFTLVRRFDNLHLRILLEQQAQISELELQLNEIDDTEEVQLNLSSCKKDTNLTRRNLIEEVRVKLEEYDKSVLRYNQLSKISRAECQHQQSVKNWMDGNKPVVRSEADWVSHLLYSDDFMALQCNDSDKAGLEAVIETILKKWPALFGKLSSSKEKTDDNQIMIFSSAMLRKIVRIAMSVVVPLWTILPGILIFTTSHKGSKAALYSVFMMSTSLAVCFTTSTTNYTMVIAIVSYGAVLATFLS</sequence>
<evidence type="ECO:0000313" key="4">
    <source>
        <dbReference type="Proteomes" id="UP000799444"/>
    </source>
</evidence>
<accession>A0A9P4V3V2</accession>
<evidence type="ECO:0000313" key="3">
    <source>
        <dbReference type="EMBL" id="KAF2735736.1"/>
    </source>
</evidence>
<feature type="transmembrane region" description="Helical" evidence="1">
    <location>
        <begin position="261"/>
        <end position="278"/>
    </location>
</feature>
<evidence type="ECO:0000259" key="2">
    <source>
        <dbReference type="Pfam" id="PF20237"/>
    </source>
</evidence>
<proteinExistence type="predicted"/>
<feature type="transmembrane region" description="Helical" evidence="1">
    <location>
        <begin position="208"/>
        <end position="232"/>
    </location>
</feature>
<gene>
    <name evidence="3" type="ORF">EJ04DRAFT_542850</name>
</gene>
<comment type="caution">
    <text evidence="3">The sequence shown here is derived from an EMBL/GenBank/DDBJ whole genome shotgun (WGS) entry which is preliminary data.</text>
</comment>
<keyword evidence="1" id="KW-0472">Membrane</keyword>